<reference evidence="1" key="1">
    <citation type="submission" date="2023-02" db="EMBL/GenBank/DDBJ databases">
        <title>Identification and recombinant expression of a fungal hydrolase from Papiliotrema laurentii that hydrolyzes apple cutin and clears colloidal polyester polyurethane.</title>
        <authorList>
            <consortium name="DOE Joint Genome Institute"/>
            <person name="Roman V.A."/>
            <person name="Bojanowski C."/>
            <person name="Crable B.R."/>
            <person name="Wagner D.N."/>
            <person name="Hung C.S."/>
            <person name="Nadeau L.J."/>
            <person name="Schratz L."/>
            <person name="Haridas S."/>
            <person name="Pangilinan J."/>
            <person name="Lipzen A."/>
            <person name="Na H."/>
            <person name="Yan M."/>
            <person name="Ng V."/>
            <person name="Grigoriev I.V."/>
            <person name="Spatafora J.W."/>
            <person name="Barlow D."/>
            <person name="Biffinger J."/>
            <person name="Kelley-Loughnane N."/>
            <person name="Varaljay V.A."/>
            <person name="Crookes-Goodson W.J."/>
        </authorList>
    </citation>
    <scope>NUCLEOTIDE SEQUENCE</scope>
    <source>
        <strain evidence="1">5307AH</strain>
    </source>
</reference>
<evidence type="ECO:0000313" key="2">
    <source>
        <dbReference type="Proteomes" id="UP001182556"/>
    </source>
</evidence>
<dbReference type="Proteomes" id="UP001182556">
    <property type="component" value="Unassembled WGS sequence"/>
</dbReference>
<keyword evidence="2" id="KW-1185">Reference proteome</keyword>
<evidence type="ECO:0000313" key="1">
    <source>
        <dbReference type="EMBL" id="KAK1927142.1"/>
    </source>
</evidence>
<protein>
    <submittedName>
        <fullName evidence="1">Uncharacterized protein</fullName>
    </submittedName>
</protein>
<dbReference type="EMBL" id="JAODAN010000001">
    <property type="protein sequence ID" value="KAK1927142.1"/>
    <property type="molecule type" value="Genomic_DNA"/>
</dbReference>
<gene>
    <name evidence="1" type="ORF">DB88DRAFT_537123</name>
</gene>
<proteinExistence type="predicted"/>
<accession>A0AAD9L939</accession>
<sequence>MVNSRSSPAAQLLIVESGMALTHYTSAVLEVAKGEWTQRLAERTILLQQYLHHTTNDMEYGGAGSLILDVEPLEAAVDEARRAVCALEAEVKKRRECAEAMVWERRGVEAVCQVDKFVSAGV</sequence>
<name>A0AAD9L939_PAPLA</name>
<organism evidence="1 2">
    <name type="scientific">Papiliotrema laurentii</name>
    <name type="common">Cryptococcus laurentii</name>
    <dbReference type="NCBI Taxonomy" id="5418"/>
    <lineage>
        <taxon>Eukaryota</taxon>
        <taxon>Fungi</taxon>
        <taxon>Dikarya</taxon>
        <taxon>Basidiomycota</taxon>
        <taxon>Agaricomycotina</taxon>
        <taxon>Tremellomycetes</taxon>
        <taxon>Tremellales</taxon>
        <taxon>Rhynchogastremaceae</taxon>
        <taxon>Papiliotrema</taxon>
    </lineage>
</organism>
<comment type="caution">
    <text evidence="1">The sequence shown here is derived from an EMBL/GenBank/DDBJ whole genome shotgun (WGS) entry which is preliminary data.</text>
</comment>
<dbReference type="AlphaFoldDB" id="A0AAD9L939"/>